<evidence type="ECO:0000256" key="3">
    <source>
        <dbReference type="ARBA" id="ARBA00022475"/>
    </source>
</evidence>
<dbReference type="InterPro" id="IPR006202">
    <property type="entry name" value="Neur_chan_lig-bd"/>
</dbReference>
<evidence type="ECO:0000256" key="18">
    <source>
        <dbReference type="ARBA" id="ARBA00034104"/>
    </source>
</evidence>
<keyword evidence="5" id="KW-0732">Signal</keyword>
<keyword evidence="12" id="KW-0869">Chloride channel</keyword>
<evidence type="ECO:0000256" key="2">
    <source>
        <dbReference type="ARBA" id="ARBA00022448"/>
    </source>
</evidence>
<evidence type="ECO:0000256" key="13">
    <source>
        <dbReference type="ARBA" id="ARBA00023180"/>
    </source>
</evidence>
<dbReference type="GO" id="GO:0034707">
    <property type="term" value="C:chloride channel complex"/>
    <property type="evidence" value="ECO:0007669"/>
    <property type="project" value="UniProtKB-KW"/>
</dbReference>
<dbReference type="FunFam" id="2.70.170.10:FF:000021">
    <property type="entry name" value="Gamma-aminobutyric acid receptor isoform 3b"/>
    <property type="match status" value="1"/>
</dbReference>
<keyword evidence="15" id="KW-0628">Postsynaptic cell membrane</keyword>
<dbReference type="InterPro" id="IPR006201">
    <property type="entry name" value="Neur_channel"/>
</dbReference>
<keyword evidence="11" id="KW-0675">Receptor</keyword>
<dbReference type="GO" id="GO:0004888">
    <property type="term" value="F:transmembrane signaling receptor activity"/>
    <property type="evidence" value="ECO:0007669"/>
    <property type="project" value="InterPro"/>
</dbReference>
<dbReference type="PANTHER" id="PTHR18945">
    <property type="entry name" value="NEUROTRANSMITTER GATED ION CHANNEL"/>
    <property type="match status" value="1"/>
</dbReference>
<protein>
    <recommendedName>
        <fullName evidence="19">Gamma-aminobutyric acid receptor subunit beta</fullName>
    </recommendedName>
</protein>
<accession>A0A818UWV5</accession>
<dbReference type="CDD" id="cd19049">
    <property type="entry name" value="LGIC_TM_anion"/>
    <property type="match status" value="1"/>
</dbReference>
<keyword evidence="16" id="KW-1071">Ligand-gated ion channel</keyword>
<evidence type="ECO:0000256" key="4">
    <source>
        <dbReference type="ARBA" id="ARBA00022692"/>
    </source>
</evidence>
<evidence type="ECO:0000256" key="15">
    <source>
        <dbReference type="ARBA" id="ARBA00023257"/>
    </source>
</evidence>
<evidence type="ECO:0000259" key="22">
    <source>
        <dbReference type="Pfam" id="PF02931"/>
    </source>
</evidence>
<feature type="compositionally biased region" description="Polar residues" evidence="21">
    <location>
        <begin position="517"/>
        <end position="543"/>
    </location>
</feature>
<dbReference type="PROSITE" id="PS00236">
    <property type="entry name" value="NEUROTR_ION_CHANNEL"/>
    <property type="match status" value="1"/>
</dbReference>
<dbReference type="EMBL" id="CAJNYU010003734">
    <property type="protein sequence ID" value="CAF3697904.1"/>
    <property type="molecule type" value="Genomic_DNA"/>
</dbReference>
<keyword evidence="9 20" id="KW-0472">Membrane</keyword>
<dbReference type="InterPro" id="IPR006028">
    <property type="entry name" value="GABAA/Glycine_rcpt"/>
</dbReference>
<evidence type="ECO:0000256" key="11">
    <source>
        <dbReference type="ARBA" id="ARBA00023170"/>
    </source>
</evidence>
<feature type="transmembrane region" description="Helical" evidence="20">
    <location>
        <begin position="421"/>
        <end position="443"/>
    </location>
</feature>
<dbReference type="SUPFAM" id="SSF90112">
    <property type="entry name" value="Neurotransmitter-gated ion-channel transmembrane pore"/>
    <property type="match status" value="2"/>
</dbReference>
<feature type="transmembrane region" description="Helical" evidence="20">
    <location>
        <begin position="390"/>
        <end position="409"/>
    </location>
</feature>
<comment type="caution">
    <text evidence="24">The sequence shown here is derived from an EMBL/GenBank/DDBJ whole genome shotgun (WGS) entry which is preliminary data.</text>
</comment>
<dbReference type="Gene3D" id="1.20.58.390">
    <property type="entry name" value="Neurotransmitter-gated ion-channel transmembrane domain"/>
    <property type="match status" value="2"/>
</dbReference>
<evidence type="ECO:0000313" key="25">
    <source>
        <dbReference type="Proteomes" id="UP000663869"/>
    </source>
</evidence>
<evidence type="ECO:0000256" key="16">
    <source>
        <dbReference type="ARBA" id="ARBA00023286"/>
    </source>
</evidence>
<evidence type="ECO:0000256" key="19">
    <source>
        <dbReference type="ARBA" id="ARBA00071250"/>
    </source>
</evidence>
<keyword evidence="7" id="KW-0770">Synapse</keyword>
<dbReference type="PRINTS" id="PR00252">
    <property type="entry name" value="NRIONCHANNEL"/>
</dbReference>
<sequence length="684" mass="78326">MCLKLLLLVHLIWIQNQIFIFAVHTVTATTVATEVIDLQDGHPNHRLWQKMIDTGRSTNGNCANLLHNDASINTVEEFLDTLINSSHYDRRIRPFFDQRKPCNVTMTIHINTISAINEVNMDYNTDLIFRQSWYDPRLNYSGTDWAKKSPQITLHYSLIDRIWVPDSFFRNAKEGKRSDITVPNRLIRIHLDGKVLYSQRLLLKLDCQMKLQKFPLDNQTCVVNIGSYGFGTTDLAFFWDETQNISAIRVNEDLEMPDFVLSNHEARYCNRTTATGTYTCLEVHLAFQRNVNLYIQQLYLPATLIVALSFVAFWVDYKSHPARTLLSLLCIVTLTTKAEGSFTCLLVVLHLKRLFGYYLVQVYIPSMLIVILSFVSFWIDHKSVPARISVGLLTVLTVTTQSSGIRSQLPRVSYIKAIDVWMSACLVFVFAGLLEYALVNVIARKGELRQQVRFSKEKKSSNRPPKLTLIQRLQNGSSFAAERVIGNRLAQVHFYKKDDAQDGGEMMETLVHKSSGGDRNTSGNTSSHVQYSSMSNANVTSSTPAIAPPPPPPPPPVIAVPQPARIAQPAKPIRDSAQFVDIVSAVLFPVAFIVFNIIYWMVYLNMHKMNDEKPSKKNNKQRRVRFDLQTRSRQPIRIQWTMEEFNDLFKRFRCSVTGSYWQSLKNRVYEKNNHHIAVGNLIWK</sequence>
<feature type="region of interest" description="Disordered" evidence="21">
    <location>
        <begin position="511"/>
        <end position="561"/>
    </location>
</feature>
<comment type="similarity">
    <text evidence="1">Belongs to the ligand-gated ion channel (TC 1.A.9) family. Gamma-aminobutyric acid receptor (TC 1.A.9.5) subfamily.</text>
</comment>
<dbReference type="GO" id="GO:0005230">
    <property type="term" value="F:extracellular ligand-gated monoatomic ion channel activity"/>
    <property type="evidence" value="ECO:0007669"/>
    <property type="project" value="InterPro"/>
</dbReference>
<dbReference type="InterPro" id="IPR006029">
    <property type="entry name" value="Neurotrans-gated_channel_TM"/>
</dbReference>
<dbReference type="AlphaFoldDB" id="A0A818UWV5"/>
<evidence type="ECO:0000256" key="21">
    <source>
        <dbReference type="SAM" id="MobiDB-lite"/>
    </source>
</evidence>
<evidence type="ECO:0000313" key="24">
    <source>
        <dbReference type="EMBL" id="CAF3697904.1"/>
    </source>
</evidence>
<dbReference type="PRINTS" id="PR00253">
    <property type="entry name" value="GABAARECEPTR"/>
</dbReference>
<evidence type="ECO:0000256" key="20">
    <source>
        <dbReference type="RuleBase" id="RU000687"/>
    </source>
</evidence>
<comment type="caution">
    <text evidence="20">Lacks conserved residue(s) required for the propagation of feature annotation.</text>
</comment>
<evidence type="ECO:0000256" key="9">
    <source>
        <dbReference type="ARBA" id="ARBA00023136"/>
    </source>
</evidence>
<proteinExistence type="inferred from homology"/>
<dbReference type="Gene3D" id="2.70.170.10">
    <property type="entry name" value="Neurotransmitter-gated ion-channel ligand-binding domain"/>
    <property type="match status" value="1"/>
</dbReference>
<evidence type="ECO:0000256" key="10">
    <source>
        <dbReference type="ARBA" id="ARBA00023157"/>
    </source>
</evidence>
<feature type="domain" description="Neurotransmitter-gated ion-channel ligand-binding" evidence="22">
    <location>
        <begin position="77"/>
        <end position="290"/>
    </location>
</feature>
<evidence type="ECO:0000256" key="12">
    <source>
        <dbReference type="ARBA" id="ARBA00023173"/>
    </source>
</evidence>
<keyword evidence="6 20" id="KW-1133">Transmembrane helix</keyword>
<feature type="transmembrane region" description="Helical" evidence="20">
    <location>
        <begin position="298"/>
        <end position="317"/>
    </location>
</feature>
<comment type="subcellular location">
    <subcellularLocation>
        <location evidence="18">Postsynaptic cell membrane</location>
        <topology evidence="18">Multi-pass membrane protein</topology>
    </subcellularLocation>
</comment>
<evidence type="ECO:0000256" key="8">
    <source>
        <dbReference type="ARBA" id="ARBA00023065"/>
    </source>
</evidence>
<feature type="transmembrane region" description="Helical" evidence="20">
    <location>
        <begin position="324"/>
        <end position="349"/>
    </location>
</feature>
<feature type="transmembrane region" description="Helical" evidence="20">
    <location>
        <begin position="579"/>
        <end position="602"/>
    </location>
</feature>
<keyword evidence="2 20" id="KW-0813">Transport</keyword>
<dbReference type="Proteomes" id="UP000663869">
    <property type="component" value="Unassembled WGS sequence"/>
</dbReference>
<dbReference type="InterPro" id="IPR018000">
    <property type="entry name" value="Neurotransmitter_ion_chnl_CS"/>
</dbReference>
<evidence type="ECO:0000256" key="14">
    <source>
        <dbReference type="ARBA" id="ARBA00023214"/>
    </source>
</evidence>
<keyword evidence="17 20" id="KW-0407">Ion channel</keyword>
<name>A0A818UWV5_9BILA</name>
<keyword evidence="3" id="KW-1003">Cell membrane</keyword>
<keyword evidence="4 20" id="KW-0812">Transmembrane</keyword>
<evidence type="ECO:0000256" key="7">
    <source>
        <dbReference type="ARBA" id="ARBA00023018"/>
    </source>
</evidence>
<gene>
    <name evidence="24" type="ORF">FME351_LOCUS27512</name>
</gene>
<organism evidence="24 25">
    <name type="scientific">Rotaria socialis</name>
    <dbReference type="NCBI Taxonomy" id="392032"/>
    <lineage>
        <taxon>Eukaryota</taxon>
        <taxon>Metazoa</taxon>
        <taxon>Spiralia</taxon>
        <taxon>Gnathifera</taxon>
        <taxon>Rotifera</taxon>
        <taxon>Eurotatoria</taxon>
        <taxon>Bdelloidea</taxon>
        <taxon>Philodinida</taxon>
        <taxon>Philodinidae</taxon>
        <taxon>Rotaria</taxon>
    </lineage>
</organism>
<keyword evidence="14" id="KW-0868">Chloride</keyword>
<keyword evidence="13" id="KW-0325">Glycoprotein</keyword>
<dbReference type="InterPro" id="IPR036734">
    <property type="entry name" value="Neur_chan_lig-bd_sf"/>
</dbReference>
<dbReference type="GO" id="GO:0045211">
    <property type="term" value="C:postsynaptic membrane"/>
    <property type="evidence" value="ECO:0007669"/>
    <property type="project" value="UniProtKB-SubCell"/>
</dbReference>
<feature type="compositionally biased region" description="Pro residues" evidence="21">
    <location>
        <begin position="546"/>
        <end position="558"/>
    </location>
</feature>
<evidence type="ECO:0000256" key="6">
    <source>
        <dbReference type="ARBA" id="ARBA00022989"/>
    </source>
</evidence>
<keyword evidence="10" id="KW-1015">Disulfide bond</keyword>
<feature type="transmembrane region" description="Helical" evidence="20">
    <location>
        <begin position="355"/>
        <end position="378"/>
    </location>
</feature>
<evidence type="ECO:0000256" key="17">
    <source>
        <dbReference type="ARBA" id="ARBA00023303"/>
    </source>
</evidence>
<dbReference type="SUPFAM" id="SSF63712">
    <property type="entry name" value="Nicotinic receptor ligand binding domain-like"/>
    <property type="match status" value="1"/>
</dbReference>
<dbReference type="Pfam" id="PF02932">
    <property type="entry name" value="Neur_chan_memb"/>
    <property type="match status" value="1"/>
</dbReference>
<evidence type="ECO:0000256" key="1">
    <source>
        <dbReference type="ARBA" id="ARBA00010180"/>
    </source>
</evidence>
<feature type="domain" description="Neurotransmitter-gated ion-channel transmembrane" evidence="23">
    <location>
        <begin position="362"/>
        <end position="600"/>
    </location>
</feature>
<dbReference type="GO" id="GO:0005254">
    <property type="term" value="F:chloride channel activity"/>
    <property type="evidence" value="ECO:0007669"/>
    <property type="project" value="UniProtKB-KW"/>
</dbReference>
<dbReference type="Pfam" id="PF02931">
    <property type="entry name" value="Neur_chan_LBD"/>
    <property type="match status" value="1"/>
</dbReference>
<reference evidence="24" key="1">
    <citation type="submission" date="2021-02" db="EMBL/GenBank/DDBJ databases">
        <authorList>
            <person name="Nowell W R."/>
        </authorList>
    </citation>
    <scope>NUCLEOTIDE SEQUENCE</scope>
</reference>
<keyword evidence="8 20" id="KW-0406">Ion transport</keyword>
<dbReference type="InterPro" id="IPR036719">
    <property type="entry name" value="Neuro-gated_channel_TM_sf"/>
</dbReference>
<evidence type="ECO:0000256" key="5">
    <source>
        <dbReference type="ARBA" id="ARBA00022729"/>
    </source>
</evidence>
<evidence type="ECO:0000259" key="23">
    <source>
        <dbReference type="Pfam" id="PF02932"/>
    </source>
</evidence>
<dbReference type="InterPro" id="IPR038050">
    <property type="entry name" value="Neuro_actylchol_rec"/>
</dbReference>